<keyword evidence="2" id="KW-0067">ATP-binding</keyword>
<dbReference type="Proteomes" id="UP000019141">
    <property type="component" value="Unassembled WGS sequence"/>
</dbReference>
<dbReference type="GO" id="GO:0005524">
    <property type="term" value="F:ATP binding"/>
    <property type="evidence" value="ECO:0007669"/>
    <property type="project" value="UniProtKB-KW"/>
</dbReference>
<gene>
    <name evidence="4" type="ORF">ETSY1_42365</name>
</gene>
<dbReference type="InterPro" id="IPR027417">
    <property type="entry name" value="P-loop_NTPase"/>
</dbReference>
<sequence length="512" mass="57281">RCPDFGVHYTYSVDGQLPGVMQQLIVINSSLTVVQTERIKLGALYQKIQKSIDRPGVLQSLIAGAGETALPKFQGRYRELQRDLNQLAQKYGPEHPQVRKLRIDLEAQERKIDDERQRLIDVAKTRYEVVQDREAALLARHDELKREVQDLNEKAIRYGRLKRKVESNQRLAKVLIDRLGETNLNMKMMGGTKFELVDPAEVPTVAINYRPVHTMSITGAVGLIIALGVAAGLGFLDNRLDTPDDMAYLGFPVIGTITQHKASRDNKSQGGVEPVLMLEAPSSPTAEAYRMLRTNVLFSYADPPRKVFLVTSAHPNEGKTTVSVNLAFAMSQMDRRVLLLEADLRNPSIHKFFDLDGRMGLSELLLREDYDGYITPYEGNLSVVPTGERPPNPSELLGSKRMEQFLAYAREHFDAIVIDTPPILAVSDALMLSPLVDGILMVIRSNMTSYDHARRAISQLLTLRTNLPAPLDQAGIAQTPGVSLGLVMNYLDPRAGRTYGYYGKYNHYYTDS</sequence>
<keyword evidence="1" id="KW-0547">Nucleotide-binding</keyword>
<evidence type="ECO:0000313" key="4">
    <source>
        <dbReference type="EMBL" id="ETW92735.1"/>
    </source>
</evidence>
<dbReference type="CDD" id="cd05387">
    <property type="entry name" value="BY-kinase"/>
    <property type="match status" value="1"/>
</dbReference>
<proteinExistence type="predicted"/>
<feature type="coiled-coil region" evidence="3">
    <location>
        <begin position="70"/>
        <end position="161"/>
    </location>
</feature>
<name>W4L4X9_ENTF1</name>
<dbReference type="Pfam" id="PF10609">
    <property type="entry name" value="ParA"/>
    <property type="match status" value="1"/>
</dbReference>
<dbReference type="InterPro" id="IPR050445">
    <property type="entry name" value="Bact_polysacc_biosynth/exp"/>
</dbReference>
<dbReference type="Gene3D" id="3.40.50.300">
    <property type="entry name" value="P-loop containing nucleotide triphosphate hydrolases"/>
    <property type="match status" value="1"/>
</dbReference>
<evidence type="ECO:0000256" key="2">
    <source>
        <dbReference type="ARBA" id="ARBA00022840"/>
    </source>
</evidence>
<accession>W4L4X9</accession>
<dbReference type="NCBIfam" id="TIGR01007">
    <property type="entry name" value="eps_fam"/>
    <property type="match status" value="1"/>
</dbReference>
<organism evidence="4 5">
    <name type="scientific">Entotheonella factor</name>
    <dbReference type="NCBI Taxonomy" id="1429438"/>
    <lineage>
        <taxon>Bacteria</taxon>
        <taxon>Pseudomonadati</taxon>
        <taxon>Nitrospinota/Tectimicrobiota group</taxon>
        <taxon>Candidatus Tectimicrobiota</taxon>
        <taxon>Candidatus Entotheonellia</taxon>
        <taxon>Candidatus Entotheonellales</taxon>
        <taxon>Candidatus Entotheonellaceae</taxon>
        <taxon>Candidatus Entotheonella</taxon>
    </lineage>
</organism>
<keyword evidence="5" id="KW-1185">Reference proteome</keyword>
<feature type="non-terminal residue" evidence="4">
    <location>
        <position position="1"/>
    </location>
</feature>
<dbReference type="HOGENOM" id="CLU_009912_2_1_7"/>
<dbReference type="EMBL" id="AZHW01001388">
    <property type="protein sequence ID" value="ETW92735.1"/>
    <property type="molecule type" value="Genomic_DNA"/>
</dbReference>
<dbReference type="InterPro" id="IPR033756">
    <property type="entry name" value="YlxH/NBP35"/>
</dbReference>
<evidence type="ECO:0000256" key="1">
    <source>
        <dbReference type="ARBA" id="ARBA00022741"/>
    </source>
</evidence>
<dbReference type="PANTHER" id="PTHR32309">
    <property type="entry name" value="TYROSINE-PROTEIN KINASE"/>
    <property type="match status" value="1"/>
</dbReference>
<dbReference type="SUPFAM" id="SSF52540">
    <property type="entry name" value="P-loop containing nucleoside triphosphate hydrolases"/>
    <property type="match status" value="1"/>
</dbReference>
<protein>
    <recommendedName>
        <fullName evidence="6">AAA domain-containing protein</fullName>
    </recommendedName>
</protein>
<dbReference type="InterPro" id="IPR005702">
    <property type="entry name" value="Wzc-like_C"/>
</dbReference>
<dbReference type="PANTHER" id="PTHR32309:SF31">
    <property type="entry name" value="CAPSULAR EXOPOLYSACCHARIDE FAMILY"/>
    <property type="match status" value="1"/>
</dbReference>
<comment type="caution">
    <text evidence="4">The sequence shown here is derived from an EMBL/GenBank/DDBJ whole genome shotgun (WGS) entry which is preliminary data.</text>
</comment>
<dbReference type="AlphaFoldDB" id="W4L4X9"/>
<evidence type="ECO:0008006" key="6">
    <source>
        <dbReference type="Google" id="ProtNLM"/>
    </source>
</evidence>
<reference evidence="4 5" key="1">
    <citation type="journal article" date="2014" name="Nature">
        <title>An environmental bacterial taxon with a large and distinct metabolic repertoire.</title>
        <authorList>
            <person name="Wilson M.C."/>
            <person name="Mori T."/>
            <person name="Ruckert C."/>
            <person name="Uria A.R."/>
            <person name="Helf M.J."/>
            <person name="Takada K."/>
            <person name="Gernert C."/>
            <person name="Steffens U.A."/>
            <person name="Heycke N."/>
            <person name="Schmitt S."/>
            <person name="Rinke C."/>
            <person name="Helfrich E.J."/>
            <person name="Brachmann A.O."/>
            <person name="Gurgui C."/>
            <person name="Wakimoto T."/>
            <person name="Kracht M."/>
            <person name="Crusemann M."/>
            <person name="Hentschel U."/>
            <person name="Abe I."/>
            <person name="Matsunaga S."/>
            <person name="Kalinowski J."/>
            <person name="Takeyama H."/>
            <person name="Piel J."/>
        </authorList>
    </citation>
    <scope>NUCLEOTIDE SEQUENCE [LARGE SCALE GENOMIC DNA]</scope>
    <source>
        <strain evidence="5">TSY1</strain>
    </source>
</reference>
<evidence type="ECO:0000256" key="3">
    <source>
        <dbReference type="SAM" id="Coils"/>
    </source>
</evidence>
<evidence type="ECO:0000313" key="5">
    <source>
        <dbReference type="Proteomes" id="UP000019141"/>
    </source>
</evidence>
<keyword evidence="3" id="KW-0175">Coiled coil</keyword>